<feature type="region of interest" description="Disordered" evidence="7">
    <location>
        <begin position="41"/>
        <end position="63"/>
    </location>
</feature>
<dbReference type="AlphaFoldDB" id="A0AA88VLL3"/>
<dbReference type="InterPro" id="IPR011990">
    <property type="entry name" value="TPR-like_helical_dom_sf"/>
</dbReference>
<dbReference type="PANTHER" id="PTHR17204:SF5">
    <property type="entry name" value="PRE-MRNA-PROCESSING FACTOR 39"/>
    <property type="match status" value="1"/>
</dbReference>
<dbReference type="Pfam" id="PF23240">
    <property type="entry name" value="HAT_PRP39_N"/>
    <property type="match status" value="1"/>
</dbReference>
<reference evidence="8" key="1">
    <citation type="submission" date="2022-12" db="EMBL/GenBank/DDBJ databases">
        <title>Draft genome assemblies for two species of Escallonia (Escalloniales).</title>
        <authorList>
            <person name="Chanderbali A."/>
            <person name="Dervinis C."/>
            <person name="Anghel I."/>
            <person name="Soltis D."/>
            <person name="Soltis P."/>
            <person name="Zapata F."/>
        </authorList>
    </citation>
    <scope>NUCLEOTIDE SEQUENCE</scope>
    <source>
        <strain evidence="8">UCBG64.0493</strain>
        <tissue evidence="8">Leaf</tissue>
    </source>
</reference>
<keyword evidence="9" id="KW-1185">Reference proteome</keyword>
<keyword evidence="2" id="KW-0507">mRNA processing</keyword>
<comment type="similarity">
    <text evidence="6">Belongs to the PRP39 family.</text>
</comment>
<feature type="compositionally biased region" description="Low complexity" evidence="7">
    <location>
        <begin position="48"/>
        <end position="61"/>
    </location>
</feature>
<evidence type="ECO:0000313" key="9">
    <source>
        <dbReference type="Proteomes" id="UP001188597"/>
    </source>
</evidence>
<dbReference type="SMART" id="SM00386">
    <property type="entry name" value="HAT"/>
    <property type="match status" value="6"/>
</dbReference>
<evidence type="ECO:0000256" key="5">
    <source>
        <dbReference type="ARBA" id="ARBA00023242"/>
    </source>
</evidence>
<evidence type="ECO:0000256" key="4">
    <source>
        <dbReference type="ARBA" id="ARBA00023187"/>
    </source>
</evidence>
<evidence type="ECO:0000313" key="8">
    <source>
        <dbReference type="EMBL" id="KAK3011306.1"/>
    </source>
</evidence>
<dbReference type="GO" id="GO:0030627">
    <property type="term" value="F:pre-mRNA 5'-splice site binding"/>
    <property type="evidence" value="ECO:0007669"/>
    <property type="project" value="TreeGrafter"/>
</dbReference>
<dbReference type="InterPro" id="IPR003107">
    <property type="entry name" value="HAT"/>
</dbReference>
<dbReference type="GO" id="GO:0071004">
    <property type="term" value="C:U2-type prespliceosome"/>
    <property type="evidence" value="ECO:0007669"/>
    <property type="project" value="TreeGrafter"/>
</dbReference>
<proteinExistence type="inferred from homology"/>
<keyword evidence="5" id="KW-0539">Nucleus</keyword>
<accession>A0AA88VLL3</accession>
<evidence type="ECO:0008006" key="10">
    <source>
        <dbReference type="Google" id="ProtNLM"/>
    </source>
</evidence>
<evidence type="ECO:0000256" key="7">
    <source>
        <dbReference type="SAM" id="MobiDB-lite"/>
    </source>
</evidence>
<evidence type="ECO:0000256" key="1">
    <source>
        <dbReference type="ARBA" id="ARBA00004123"/>
    </source>
</evidence>
<protein>
    <recommendedName>
        <fullName evidence="10">Pre-mRNA-processing factor 39</fullName>
    </recommendedName>
</protein>
<comment type="caution">
    <text evidence="8">The sequence shown here is derived from an EMBL/GenBank/DDBJ whole genome shotgun (WGS) entry which is preliminary data.</text>
</comment>
<name>A0AA88VLL3_9ASTE</name>
<dbReference type="GO" id="GO:0005685">
    <property type="term" value="C:U1 snRNP"/>
    <property type="evidence" value="ECO:0007669"/>
    <property type="project" value="TreeGrafter"/>
</dbReference>
<organism evidence="8 9">
    <name type="scientific">Escallonia herrerae</name>
    <dbReference type="NCBI Taxonomy" id="1293975"/>
    <lineage>
        <taxon>Eukaryota</taxon>
        <taxon>Viridiplantae</taxon>
        <taxon>Streptophyta</taxon>
        <taxon>Embryophyta</taxon>
        <taxon>Tracheophyta</taxon>
        <taxon>Spermatophyta</taxon>
        <taxon>Magnoliopsida</taxon>
        <taxon>eudicotyledons</taxon>
        <taxon>Gunneridae</taxon>
        <taxon>Pentapetalae</taxon>
        <taxon>asterids</taxon>
        <taxon>campanulids</taxon>
        <taxon>Escalloniales</taxon>
        <taxon>Escalloniaceae</taxon>
        <taxon>Escallonia</taxon>
    </lineage>
</organism>
<dbReference type="Proteomes" id="UP001188597">
    <property type="component" value="Unassembled WGS sequence"/>
</dbReference>
<dbReference type="SUPFAM" id="SSF48452">
    <property type="entry name" value="TPR-like"/>
    <property type="match status" value="2"/>
</dbReference>
<keyword evidence="4" id="KW-0508">mRNA splicing</keyword>
<evidence type="ECO:0000256" key="6">
    <source>
        <dbReference type="ARBA" id="ARBA00038019"/>
    </source>
</evidence>
<dbReference type="FunFam" id="1.25.40.10:FF:000159">
    <property type="entry name" value="Tetratricopeptide repeat (TPR)-like superfamily protein"/>
    <property type="match status" value="1"/>
</dbReference>
<comment type="subcellular location">
    <subcellularLocation>
        <location evidence="1">Nucleus</location>
    </subcellularLocation>
</comment>
<evidence type="ECO:0000256" key="2">
    <source>
        <dbReference type="ARBA" id="ARBA00022664"/>
    </source>
</evidence>
<feature type="region of interest" description="Disordered" evidence="7">
    <location>
        <begin position="96"/>
        <end position="124"/>
    </location>
</feature>
<dbReference type="GO" id="GO:0000243">
    <property type="term" value="C:commitment complex"/>
    <property type="evidence" value="ECO:0007669"/>
    <property type="project" value="TreeGrafter"/>
</dbReference>
<dbReference type="Pfam" id="PF23241">
    <property type="entry name" value="HAT_PRP39_C"/>
    <property type="match status" value="1"/>
</dbReference>
<dbReference type="EMBL" id="JAVXUP010001463">
    <property type="protein sequence ID" value="KAK3011306.1"/>
    <property type="molecule type" value="Genomic_DNA"/>
</dbReference>
<dbReference type="Gene3D" id="1.25.40.10">
    <property type="entry name" value="Tetratricopeptide repeat domain"/>
    <property type="match status" value="2"/>
</dbReference>
<evidence type="ECO:0000256" key="3">
    <source>
        <dbReference type="ARBA" id="ARBA00022737"/>
    </source>
</evidence>
<dbReference type="GO" id="GO:0000395">
    <property type="term" value="P:mRNA 5'-splice site recognition"/>
    <property type="evidence" value="ECO:0007669"/>
    <property type="project" value="TreeGrafter"/>
</dbReference>
<keyword evidence="3" id="KW-0677">Repeat</keyword>
<sequence>MGDSEMVVAQTSTVIGYTSVGYSSTDYGSAAGSSEGLALPAAGSGGEMDAAAAPSASGDMAHSTDMTDAANAMRHASNVGVGNAYNIDLNAEAEAPTTTSQDISIQKASTTTSHDTSIQEAPTTGTHDAIENIANSANGAVGASQVAAFEASLNGNPDNAAGTIELAASDNGSTADHVHGSASEHHLLDGSALSVEEERLWNIVRANSLDFSAWTALIEETERVAEVYGKMCLSSNKGDPMVINKNCGISLYCKLFSPKLNACFVSKLQNNVLKIRKIYDAFLAEFPLCYGYWKKYADHEARLGSVDKVVEVYERAVQGVTYSVDMWLHYCVFAISTYGDPDTVRRLFERGLAYVGTDYLSFPLWDKYIEYEFSQQEWSRLAMIYTQILENPNQQLDRYFNRWTLTPKRVLIVDHAFSQVQYNELEREYGVLSLHILADIALAGAQDLEGEVHPNSVEQPPKPVSAGLTEAEELEKYMAIREELYKKAKEFDSKIIGFETAIRRPYFHVRPLSVAELENWHNYLNFIEGEGDLNKVVKLYERCLIACANYPEYWIRYVLFMEASGSMDLAENALARASQVFVKRQPEIHLFAARFREHNGDVSGARAAYQLVHTEISPGLLEAIIKHANMEHRLGNLDDACSLYEQAIAIEKGKEHSQTLPRLFAQYSRFLFLVTGKIEKAREILDQMLENNQLSKPLLEALIHLESVQWLPKRIEYLDSLVEKFISPSPDNANAASIIEKEDLSSIFLEFLDYFGDPKSIKKADNRHAKLFLHHKSASESRKRHAEDALVSERARLARTGGVSSAPSVMGAYPTAQNQWTVQPQAWPQAAQAQGQQWNSGYTQQAAYGTYGSYGTSYTQPSVQASVPQTVAYGAYPPAYSAQQAFPQQGQAYVQPSAAAAVTPGQQPTAVPQTYYGSYY</sequence>
<dbReference type="PANTHER" id="PTHR17204">
    <property type="entry name" value="PRE-MRNA PROCESSING PROTEIN PRP39-RELATED"/>
    <property type="match status" value="1"/>
</dbReference>
<dbReference type="InterPro" id="IPR059164">
    <property type="entry name" value="HAT_PRP39_C"/>
</dbReference>
<gene>
    <name evidence="8" type="ORF">RJ639_012384</name>
</gene>